<organism evidence="1 2">
    <name type="scientific">Hypothenemus hampei</name>
    <name type="common">Coffee berry borer</name>
    <dbReference type="NCBI Taxonomy" id="57062"/>
    <lineage>
        <taxon>Eukaryota</taxon>
        <taxon>Metazoa</taxon>
        <taxon>Ecdysozoa</taxon>
        <taxon>Arthropoda</taxon>
        <taxon>Hexapoda</taxon>
        <taxon>Insecta</taxon>
        <taxon>Pterygota</taxon>
        <taxon>Neoptera</taxon>
        <taxon>Endopterygota</taxon>
        <taxon>Coleoptera</taxon>
        <taxon>Polyphaga</taxon>
        <taxon>Cucujiformia</taxon>
        <taxon>Curculionidae</taxon>
        <taxon>Scolytinae</taxon>
        <taxon>Hypothenemus</taxon>
    </lineage>
</organism>
<dbReference type="AlphaFoldDB" id="A0ABD1F0Y5"/>
<dbReference type="Proteomes" id="UP001566132">
    <property type="component" value="Unassembled WGS sequence"/>
</dbReference>
<dbReference type="EMBL" id="JBDJPC010000003">
    <property type="protein sequence ID" value="KAL1508919.1"/>
    <property type="molecule type" value="Genomic_DNA"/>
</dbReference>
<protein>
    <submittedName>
        <fullName evidence="1">Uncharacterized protein</fullName>
    </submittedName>
</protein>
<keyword evidence="2" id="KW-1185">Reference proteome</keyword>
<reference evidence="1 2" key="1">
    <citation type="submission" date="2024-05" db="EMBL/GenBank/DDBJ databases">
        <title>Genetic variation in Jamaican populations of the coffee berry borer (Hypothenemus hampei).</title>
        <authorList>
            <person name="Errbii M."/>
            <person name="Myrie A."/>
        </authorList>
    </citation>
    <scope>NUCLEOTIDE SEQUENCE [LARGE SCALE GENOMIC DNA]</scope>
    <source>
        <strain evidence="1">JA-Hopewell-2020-01-JO</strain>
        <tissue evidence="1">Whole body</tissue>
    </source>
</reference>
<sequence>MNFANERKINGARKSLGGSNLMTDKPVRVLKVAALESEWQLRDSEEPLLELM</sequence>
<name>A0ABD1F0Y5_HYPHA</name>
<accession>A0ABD1F0Y5</accession>
<evidence type="ECO:0000313" key="1">
    <source>
        <dbReference type="EMBL" id="KAL1508919.1"/>
    </source>
</evidence>
<gene>
    <name evidence="1" type="ORF">ABEB36_003738</name>
</gene>
<evidence type="ECO:0000313" key="2">
    <source>
        <dbReference type="Proteomes" id="UP001566132"/>
    </source>
</evidence>
<comment type="caution">
    <text evidence="1">The sequence shown here is derived from an EMBL/GenBank/DDBJ whole genome shotgun (WGS) entry which is preliminary data.</text>
</comment>
<proteinExistence type="predicted"/>
<feature type="non-terminal residue" evidence="1">
    <location>
        <position position="52"/>
    </location>
</feature>